<feature type="compositionally biased region" description="Polar residues" evidence="1">
    <location>
        <begin position="217"/>
        <end position="230"/>
    </location>
</feature>
<organism evidence="3 4">
    <name type="scientific">Elysia crispata</name>
    <name type="common">lettuce slug</name>
    <dbReference type="NCBI Taxonomy" id="231223"/>
    <lineage>
        <taxon>Eukaryota</taxon>
        <taxon>Metazoa</taxon>
        <taxon>Spiralia</taxon>
        <taxon>Lophotrochozoa</taxon>
        <taxon>Mollusca</taxon>
        <taxon>Gastropoda</taxon>
        <taxon>Heterobranchia</taxon>
        <taxon>Euthyneura</taxon>
        <taxon>Panpulmonata</taxon>
        <taxon>Sacoglossa</taxon>
        <taxon>Placobranchoidea</taxon>
        <taxon>Plakobranchidae</taxon>
        <taxon>Elysia</taxon>
    </lineage>
</organism>
<feature type="region of interest" description="Disordered" evidence="1">
    <location>
        <begin position="116"/>
        <end position="136"/>
    </location>
</feature>
<dbReference type="EMBL" id="JAWDGP010000881">
    <property type="protein sequence ID" value="KAK3796466.1"/>
    <property type="molecule type" value="Genomic_DNA"/>
</dbReference>
<keyword evidence="4" id="KW-1185">Reference proteome</keyword>
<comment type="caution">
    <text evidence="3">The sequence shown here is derived from an EMBL/GenBank/DDBJ whole genome shotgun (WGS) entry which is preliminary data.</text>
</comment>
<gene>
    <name evidence="3" type="ORF">RRG08_009243</name>
</gene>
<evidence type="ECO:0000256" key="1">
    <source>
        <dbReference type="SAM" id="MobiDB-lite"/>
    </source>
</evidence>
<accession>A0AAE1B084</accession>
<feature type="signal peptide" evidence="2">
    <location>
        <begin position="1"/>
        <end position="25"/>
    </location>
</feature>
<evidence type="ECO:0000256" key="2">
    <source>
        <dbReference type="SAM" id="SignalP"/>
    </source>
</evidence>
<name>A0AAE1B084_9GAST</name>
<sequence length="230" mass="26248">MLIPKLLWPLLVYEICSTTVDPIEAKIRKFTRRFQGVPPGLTGVATYCRKTKLKLTLKSILEEYKFGKDRLLPMLEDPEDPFVKTLHHTTGIGKLSKLLTKPNSALKLTKSDWATQTDRKGLGSPRQSGCLKPKRNRKEMWSSRRYAYMKIPEGSRNQCINSNRNNELIGIMPHRNKSHGNTSGTWYHFGSAILSDQCTSSDLQRKFRTVGKEREPTSSLCQGRQTTEHV</sequence>
<evidence type="ECO:0000313" key="3">
    <source>
        <dbReference type="EMBL" id="KAK3796466.1"/>
    </source>
</evidence>
<protein>
    <submittedName>
        <fullName evidence="3">Uncharacterized protein</fullName>
    </submittedName>
</protein>
<dbReference type="AlphaFoldDB" id="A0AAE1B084"/>
<proteinExistence type="predicted"/>
<reference evidence="3" key="1">
    <citation type="journal article" date="2023" name="G3 (Bethesda)">
        <title>A reference genome for the long-term kleptoplast-retaining sea slug Elysia crispata morphotype clarki.</title>
        <authorList>
            <person name="Eastman K.E."/>
            <person name="Pendleton A.L."/>
            <person name="Shaikh M.A."/>
            <person name="Suttiyut T."/>
            <person name="Ogas R."/>
            <person name="Tomko P."/>
            <person name="Gavelis G."/>
            <person name="Widhalm J.R."/>
            <person name="Wisecaver J.H."/>
        </authorList>
    </citation>
    <scope>NUCLEOTIDE SEQUENCE</scope>
    <source>
        <strain evidence="3">ECLA1</strain>
    </source>
</reference>
<feature type="chain" id="PRO_5042057808" evidence="2">
    <location>
        <begin position="26"/>
        <end position="230"/>
    </location>
</feature>
<dbReference type="Proteomes" id="UP001283361">
    <property type="component" value="Unassembled WGS sequence"/>
</dbReference>
<feature type="region of interest" description="Disordered" evidence="1">
    <location>
        <begin position="209"/>
        <end position="230"/>
    </location>
</feature>
<evidence type="ECO:0000313" key="4">
    <source>
        <dbReference type="Proteomes" id="UP001283361"/>
    </source>
</evidence>
<keyword evidence="2" id="KW-0732">Signal</keyword>